<evidence type="ECO:0000313" key="2">
    <source>
        <dbReference type="Proteomes" id="UP000240830"/>
    </source>
</evidence>
<name>A0A2H9TQ69_9FUNG</name>
<comment type="caution">
    <text evidence="1">The sequence shown here is derived from an EMBL/GenBank/DDBJ whole genome shotgun (WGS) entry which is preliminary data.</text>
</comment>
<accession>A0A2H9TQ69</accession>
<sequence>MRMLCPALKHEMTLNALHRLSTDRAKFLRYFLVQEHARDVWVQTHLATSGDAQAPPSNRFKCARDLTLKHWYSAGHLEECWFCGYRPPKRWVVSEVPYRGLRYVFRCARRCKTCGHRTLGRGLRMRPASEKPWDWWTWDVAAATSSEEIGLGRLFE</sequence>
<proteinExistence type="predicted"/>
<dbReference type="AlphaFoldDB" id="A0A2H9TQ69"/>
<dbReference type="EMBL" id="MTSL01000035">
    <property type="protein sequence ID" value="PJF19856.1"/>
    <property type="molecule type" value="Genomic_DNA"/>
</dbReference>
<reference evidence="1 2" key="1">
    <citation type="submission" date="2016-10" db="EMBL/GenBank/DDBJ databases">
        <title>The genome of Paramicrosporidium saccamoebae is the missing link in understanding Cryptomycota and Microsporidia evolution.</title>
        <authorList>
            <person name="Quandt C.A."/>
            <person name="Beaudet D."/>
            <person name="Corsaro D."/>
            <person name="Michel R."/>
            <person name="Corradi N."/>
            <person name="James T."/>
        </authorList>
    </citation>
    <scope>NUCLEOTIDE SEQUENCE [LARGE SCALE GENOMIC DNA]</scope>
    <source>
        <strain evidence="1 2">KSL3</strain>
    </source>
</reference>
<keyword evidence="2" id="KW-1185">Reference proteome</keyword>
<dbReference type="Proteomes" id="UP000240830">
    <property type="component" value="Unassembled WGS sequence"/>
</dbReference>
<evidence type="ECO:0008006" key="3">
    <source>
        <dbReference type="Google" id="ProtNLM"/>
    </source>
</evidence>
<protein>
    <recommendedName>
        <fullName evidence="3">Zinc-binding domain-containing protein</fullName>
    </recommendedName>
</protein>
<evidence type="ECO:0000313" key="1">
    <source>
        <dbReference type="EMBL" id="PJF19856.1"/>
    </source>
</evidence>
<gene>
    <name evidence="1" type="ORF">PSACC_00313</name>
</gene>
<organism evidence="1 2">
    <name type="scientific">Paramicrosporidium saccamoebae</name>
    <dbReference type="NCBI Taxonomy" id="1246581"/>
    <lineage>
        <taxon>Eukaryota</taxon>
        <taxon>Fungi</taxon>
        <taxon>Fungi incertae sedis</taxon>
        <taxon>Cryptomycota</taxon>
        <taxon>Cryptomycota incertae sedis</taxon>
        <taxon>Paramicrosporidium</taxon>
    </lineage>
</organism>